<reference evidence="2 3" key="1">
    <citation type="submission" date="2009-03" db="EMBL/GenBank/DDBJ databases">
        <authorList>
            <person name="Warren W."/>
            <person name="Ye L."/>
            <person name="Minx P."/>
            <person name="Worley K."/>
            <person name="Gibbs R."/>
            <person name="Wilson R.K."/>
        </authorList>
    </citation>
    <scope>NUCLEOTIDE SEQUENCE [LARGE SCALE GENOMIC DNA]</scope>
</reference>
<evidence type="ECO:0000313" key="2">
    <source>
        <dbReference type="Ensembl" id="ENSCJAP00000083949.1"/>
    </source>
</evidence>
<accession>A0A8I4A1T8</accession>
<dbReference type="InterPro" id="IPR029071">
    <property type="entry name" value="Ubiquitin-like_domsf"/>
</dbReference>
<dbReference type="GO" id="GO:0005737">
    <property type="term" value="C:cytoplasm"/>
    <property type="evidence" value="ECO:0007669"/>
    <property type="project" value="TreeGrafter"/>
</dbReference>
<dbReference type="Proteomes" id="UP000008225">
    <property type="component" value="Chromosome X"/>
</dbReference>
<dbReference type="FunFam" id="3.10.20.90:FF:000204">
    <property type="entry name" value="tether containing UBX domain for GLUT4"/>
    <property type="match status" value="1"/>
</dbReference>
<dbReference type="GO" id="GO:0012506">
    <property type="term" value="C:vesicle membrane"/>
    <property type="evidence" value="ECO:0007669"/>
    <property type="project" value="TreeGrafter"/>
</dbReference>
<dbReference type="PANTHER" id="PTHR46467">
    <property type="entry name" value="TETHER CONTAINING UBX DOMAIN FOR GLUT4"/>
    <property type="match status" value="1"/>
</dbReference>
<organism evidence="2 3">
    <name type="scientific">Callithrix jacchus</name>
    <name type="common">White-tufted-ear marmoset</name>
    <name type="synonym">Simia Jacchus</name>
    <dbReference type="NCBI Taxonomy" id="9483"/>
    <lineage>
        <taxon>Eukaryota</taxon>
        <taxon>Metazoa</taxon>
        <taxon>Chordata</taxon>
        <taxon>Craniata</taxon>
        <taxon>Vertebrata</taxon>
        <taxon>Euteleostomi</taxon>
        <taxon>Mammalia</taxon>
        <taxon>Eutheria</taxon>
        <taxon>Euarchontoglires</taxon>
        <taxon>Primates</taxon>
        <taxon>Haplorrhini</taxon>
        <taxon>Platyrrhini</taxon>
        <taxon>Cebidae</taxon>
        <taxon>Callitrichinae</taxon>
        <taxon>Callithrix</taxon>
        <taxon>Callithrix</taxon>
    </lineage>
</organism>
<dbReference type="GeneTree" id="ENSGT00940000156853"/>
<name>A0A8I4A1T8_CALJA</name>
<dbReference type="GO" id="GO:0042593">
    <property type="term" value="P:glucose homeostasis"/>
    <property type="evidence" value="ECO:0007669"/>
    <property type="project" value="TreeGrafter"/>
</dbReference>
<dbReference type="Pfam" id="PF11470">
    <property type="entry name" value="TUG-UBL1"/>
    <property type="match status" value="1"/>
</dbReference>
<feature type="domain" description="TUG ubiquitin-like" evidence="1">
    <location>
        <begin position="26"/>
        <end position="66"/>
    </location>
</feature>
<keyword evidence="3" id="KW-1185">Reference proteome</keyword>
<sequence>MAALAGGRGSVVSVLALNGRRHTGKDTCWRQNFNPCEYDLKFQRSVLGLSLQWRFANLPNNAKLEMVPASWSHEGSENMVCIALQLDDGSRLQDTFCSGQTLWELLSHFAQTRDSWPGSPAGAGLCATPTWRSGCRPGWWSCLMNSLS</sequence>
<dbReference type="OMA" id="WSHEGSE"/>
<dbReference type="AlphaFoldDB" id="A0A8I4A1T8"/>
<dbReference type="Gene3D" id="3.10.20.90">
    <property type="entry name" value="Phosphatidylinositol 3-kinase Catalytic Subunit, Chain A, domain 1"/>
    <property type="match status" value="1"/>
</dbReference>
<dbReference type="InterPro" id="IPR021569">
    <property type="entry name" value="TUG-UBL1"/>
</dbReference>
<evidence type="ECO:0000259" key="1">
    <source>
        <dbReference type="Pfam" id="PF11470"/>
    </source>
</evidence>
<dbReference type="CDD" id="cd16105">
    <property type="entry name" value="Ubl_ASPSCR1_like"/>
    <property type="match status" value="1"/>
</dbReference>
<dbReference type="PANTHER" id="PTHR46467:SF1">
    <property type="entry name" value="TETHER CONTAINING UBX DOMAIN FOR GLUT4"/>
    <property type="match status" value="1"/>
</dbReference>
<dbReference type="Ensembl" id="ENSCJAT00000148394.1">
    <property type="protein sequence ID" value="ENSCJAP00000083949.1"/>
    <property type="gene ID" value="ENSCJAG00000080071.1"/>
</dbReference>
<dbReference type="SUPFAM" id="SSF54236">
    <property type="entry name" value="Ubiquitin-like"/>
    <property type="match status" value="1"/>
</dbReference>
<reference evidence="2" key="2">
    <citation type="submission" date="2025-08" db="UniProtKB">
        <authorList>
            <consortium name="Ensembl"/>
        </authorList>
    </citation>
    <scope>IDENTIFICATION</scope>
</reference>
<evidence type="ECO:0000313" key="3">
    <source>
        <dbReference type="Proteomes" id="UP000008225"/>
    </source>
</evidence>
<reference evidence="2" key="3">
    <citation type="submission" date="2025-09" db="UniProtKB">
        <authorList>
            <consortium name="Ensembl"/>
        </authorList>
    </citation>
    <scope>IDENTIFICATION</scope>
</reference>
<proteinExistence type="predicted"/>
<dbReference type="GO" id="GO:0005634">
    <property type="term" value="C:nucleus"/>
    <property type="evidence" value="ECO:0007669"/>
    <property type="project" value="TreeGrafter"/>
</dbReference>
<dbReference type="GO" id="GO:0006886">
    <property type="term" value="P:intracellular protein transport"/>
    <property type="evidence" value="ECO:0007669"/>
    <property type="project" value="TreeGrafter"/>
</dbReference>
<protein>
    <recommendedName>
        <fullName evidence="1">TUG ubiquitin-like domain-containing protein</fullName>
    </recommendedName>
</protein>